<evidence type="ECO:0000259" key="10">
    <source>
        <dbReference type="PROSITE" id="PS50885"/>
    </source>
</evidence>
<dbReference type="SUPFAM" id="SSF58104">
    <property type="entry name" value="Methyl-accepting chemotaxis protein (MCP) signaling domain"/>
    <property type="match status" value="1"/>
</dbReference>
<evidence type="ECO:0000256" key="7">
    <source>
        <dbReference type="SAM" id="Phobius"/>
    </source>
</evidence>
<comment type="subcellular location">
    <subcellularLocation>
        <location evidence="1">Cell inner membrane</location>
        <topology evidence="1">Multi-pass membrane protein</topology>
    </subcellularLocation>
</comment>
<keyword evidence="2" id="KW-1003">Cell membrane</keyword>
<dbReference type="InterPro" id="IPR000727">
    <property type="entry name" value="T_SNARE_dom"/>
</dbReference>
<dbReference type="SMART" id="SM00283">
    <property type="entry name" value="MA"/>
    <property type="match status" value="1"/>
</dbReference>
<dbReference type="GO" id="GO:0007165">
    <property type="term" value="P:signal transduction"/>
    <property type="evidence" value="ECO:0007669"/>
    <property type="project" value="UniProtKB-KW"/>
</dbReference>
<dbReference type="eggNOG" id="COG0840">
    <property type="taxonomic scope" value="Bacteria"/>
</dbReference>
<dbReference type="KEGG" id="rpm:RSPPHO_02891"/>
<dbReference type="PANTHER" id="PTHR32089">
    <property type="entry name" value="METHYL-ACCEPTING CHEMOTAXIS PROTEIN MCPB"/>
    <property type="match status" value="1"/>
</dbReference>
<dbReference type="CDD" id="cd06225">
    <property type="entry name" value="HAMP"/>
    <property type="match status" value="1"/>
</dbReference>
<dbReference type="Gene3D" id="6.10.340.10">
    <property type="match status" value="1"/>
</dbReference>
<comment type="similarity">
    <text evidence="4">Belongs to the methyl-accepting chemotaxis (MCP) protein family.</text>
</comment>
<feature type="domain" description="Methyl-accepting transducer" evidence="8">
    <location>
        <begin position="458"/>
        <end position="691"/>
    </location>
</feature>
<keyword evidence="7" id="KW-0812">Transmembrane</keyword>
<accession>H6SPJ2</accession>
<evidence type="ECO:0000256" key="6">
    <source>
        <dbReference type="SAM" id="Coils"/>
    </source>
</evidence>
<evidence type="ECO:0000313" key="12">
    <source>
        <dbReference type="Proteomes" id="UP000033220"/>
    </source>
</evidence>
<feature type="transmembrane region" description="Helical" evidence="7">
    <location>
        <begin position="60"/>
        <end position="83"/>
    </location>
</feature>
<evidence type="ECO:0000256" key="1">
    <source>
        <dbReference type="ARBA" id="ARBA00004429"/>
    </source>
</evidence>
<dbReference type="PROSITE" id="PS50192">
    <property type="entry name" value="T_SNARE"/>
    <property type="match status" value="1"/>
</dbReference>
<dbReference type="EMBL" id="HE663493">
    <property type="protein sequence ID" value="CCG09517.1"/>
    <property type="molecule type" value="Genomic_DNA"/>
</dbReference>
<feature type="coiled-coil region" evidence="6">
    <location>
        <begin position="669"/>
        <end position="710"/>
    </location>
</feature>
<dbReference type="Pfam" id="PF00672">
    <property type="entry name" value="HAMP"/>
    <property type="match status" value="1"/>
</dbReference>
<protein>
    <submittedName>
        <fullName evidence="11">Chemotaxis sensory transducer</fullName>
    </submittedName>
</protein>
<keyword evidence="2" id="KW-0997">Cell inner membrane</keyword>
<evidence type="ECO:0000256" key="3">
    <source>
        <dbReference type="ARBA" id="ARBA00023224"/>
    </source>
</evidence>
<dbReference type="Pfam" id="PF00015">
    <property type="entry name" value="MCPsignal"/>
    <property type="match status" value="1"/>
</dbReference>
<dbReference type="PROSITE" id="PS50111">
    <property type="entry name" value="CHEMOTAXIS_TRANSDUC_2"/>
    <property type="match status" value="1"/>
</dbReference>
<evidence type="ECO:0000313" key="11">
    <source>
        <dbReference type="EMBL" id="CCG09517.1"/>
    </source>
</evidence>
<feature type="transmembrane region" description="Helical" evidence="7">
    <location>
        <begin position="342"/>
        <end position="363"/>
    </location>
</feature>
<dbReference type="InterPro" id="IPR004089">
    <property type="entry name" value="MCPsignal_dom"/>
</dbReference>
<evidence type="ECO:0000259" key="9">
    <source>
        <dbReference type="PROSITE" id="PS50192"/>
    </source>
</evidence>
<evidence type="ECO:0000256" key="4">
    <source>
        <dbReference type="ARBA" id="ARBA00029447"/>
    </source>
</evidence>
<keyword evidence="3 5" id="KW-0807">Transducer</keyword>
<dbReference type="PATRIC" id="fig|1150469.3.peg.3264"/>
<dbReference type="Gene3D" id="1.10.287.950">
    <property type="entry name" value="Methyl-accepting chemotaxis protein"/>
    <property type="match status" value="1"/>
</dbReference>
<proteinExistence type="inferred from homology"/>
<reference evidence="11 12" key="1">
    <citation type="submission" date="2012-02" db="EMBL/GenBank/DDBJ databases">
        <title>Shotgun genome sequence of Phaeospirillum photometricum DSM 122.</title>
        <authorList>
            <person name="Duquesne K."/>
            <person name="Sturgis J."/>
        </authorList>
    </citation>
    <scope>NUCLEOTIDE SEQUENCE [LARGE SCALE GENOMIC DNA]</scope>
    <source>
        <strain evidence="12">DSM122</strain>
    </source>
</reference>
<keyword evidence="6" id="KW-0175">Coiled coil</keyword>
<keyword evidence="7" id="KW-1133">Transmembrane helix</keyword>
<feature type="domain" description="T-SNARE coiled-coil homology" evidence="9">
    <location>
        <begin position="610"/>
        <end position="672"/>
    </location>
</feature>
<name>H6SPJ2_PARPM</name>
<dbReference type="SMART" id="SM00304">
    <property type="entry name" value="HAMP"/>
    <property type="match status" value="1"/>
</dbReference>
<dbReference type="GO" id="GO:0005886">
    <property type="term" value="C:plasma membrane"/>
    <property type="evidence" value="ECO:0007669"/>
    <property type="project" value="UniProtKB-SubCell"/>
</dbReference>
<evidence type="ECO:0000256" key="2">
    <source>
        <dbReference type="ARBA" id="ARBA00022519"/>
    </source>
</evidence>
<dbReference type="STRING" id="1150469.RSPPHO_02891"/>
<feature type="domain" description="HAMP" evidence="10">
    <location>
        <begin position="365"/>
        <end position="418"/>
    </location>
</feature>
<dbReference type="HOGENOM" id="CLU_000445_107_27_5"/>
<keyword evidence="12" id="KW-1185">Reference proteome</keyword>
<evidence type="ECO:0000256" key="5">
    <source>
        <dbReference type="PROSITE-ProRule" id="PRU00284"/>
    </source>
</evidence>
<sequence length="714" mass="75436">MIVIEKIHQQAKKNGKNGANGCVLPLSSTVPAKGFLEMATLTGRLTALARDMSIGRKITLGFGMIVVLLLGLGSGGVLGLFVARDQVDTVRRLTEARFALDHAQALLQRDIQGALALFLATSTLQTLQKTPDAVAEVSAILARATPLVAPEDRAALADLKGTLDSLDAGLRALATVQLSAEAQFAEVRALGQALEQVFAEVNADAVATGSANTVYMAQEARMRLITARMTADAYFIHPESADFSIVGPALDAVGAKISAMKRIARGTPGETRLDGARAALETYRNGLHKARTLLDSRTETVTTHLIPAEHRLVETLQQVKTHAETTQEAMSQEIERALHRNALMAVGVTTAVVGLAVVLAWLLGRSITGPMGRLITTLGHLERKDLEHRVPDGERGDEIGRLARALESFRQAMQATETLERDNTRERARLAEHTQALAGFNHVFEETAHELLAATQTQLDHLRTLAQAVDGLADRTGGEARAASLAVDQASRDTDQVAATAGELAASIQEIAQQVQRSAGISDEAASQTQSVVEAVDALSLDAERIGEVVDLITAIAAQTNLLALNATIEAARAGEAGKGFAVVAGEVKSLATQTSQATEEIGQRVAAVQGKTRDTVAGIRRIAEAIATVRDTGTAIAAAVEEQGVATRDIAATVQAVSSGTHDAARNVQSLRERAADTRERAAGLVEAVAALTRESQALREAIDRFLAQVASV</sequence>
<gene>
    <name evidence="11" type="ORF">RSPPHO_02891</name>
</gene>
<evidence type="ECO:0000259" key="8">
    <source>
        <dbReference type="PROSITE" id="PS50111"/>
    </source>
</evidence>
<dbReference type="AlphaFoldDB" id="H6SPJ2"/>
<dbReference type="Proteomes" id="UP000033220">
    <property type="component" value="Chromosome DSM 122"/>
</dbReference>
<dbReference type="PANTHER" id="PTHR32089:SF112">
    <property type="entry name" value="LYSOZYME-LIKE PROTEIN-RELATED"/>
    <property type="match status" value="1"/>
</dbReference>
<dbReference type="InterPro" id="IPR003660">
    <property type="entry name" value="HAMP_dom"/>
</dbReference>
<dbReference type="PROSITE" id="PS50885">
    <property type="entry name" value="HAMP"/>
    <property type="match status" value="1"/>
</dbReference>
<keyword evidence="7" id="KW-0472">Membrane</keyword>
<organism evidence="11 12">
    <name type="scientific">Pararhodospirillum photometricum DSM 122</name>
    <dbReference type="NCBI Taxonomy" id="1150469"/>
    <lineage>
        <taxon>Bacteria</taxon>
        <taxon>Pseudomonadati</taxon>
        <taxon>Pseudomonadota</taxon>
        <taxon>Alphaproteobacteria</taxon>
        <taxon>Rhodospirillales</taxon>
        <taxon>Rhodospirillaceae</taxon>
        <taxon>Pararhodospirillum</taxon>
    </lineage>
</organism>